<keyword evidence="4" id="KW-1185">Reference proteome</keyword>
<dbReference type="GO" id="GO:0006355">
    <property type="term" value="P:regulation of DNA-templated transcription"/>
    <property type="evidence" value="ECO:0007669"/>
    <property type="project" value="UniProtKB-UniRule"/>
</dbReference>
<organism evidence="3 4">
    <name type="scientific">Candidatus Tenderia electrophaga</name>
    <dbReference type="NCBI Taxonomy" id="1748243"/>
    <lineage>
        <taxon>Bacteria</taxon>
        <taxon>Pseudomonadati</taxon>
        <taxon>Pseudomonadota</taxon>
        <taxon>Gammaproteobacteria</taxon>
        <taxon>Candidatus Tenderiales</taxon>
        <taxon>Candidatus Tenderiaceae</taxon>
        <taxon>Candidatus Tenderia</taxon>
    </lineage>
</organism>
<accession>A0A0S2TBB7</accession>
<dbReference type="GO" id="GO:0005737">
    <property type="term" value="C:cytoplasm"/>
    <property type="evidence" value="ECO:0007669"/>
    <property type="project" value="UniProtKB-SubCell"/>
</dbReference>
<dbReference type="PIRSF" id="PIRSF028103">
    <property type="entry name" value="GcvR"/>
    <property type="match status" value="1"/>
</dbReference>
<evidence type="ECO:0000313" key="3">
    <source>
        <dbReference type="EMBL" id="ALP52404.1"/>
    </source>
</evidence>
<protein>
    <recommendedName>
        <fullName evidence="1">Glycine cleavage system transcriptional repressor</fullName>
    </recommendedName>
</protein>
<dbReference type="CDD" id="cd04893">
    <property type="entry name" value="ACT_GcvR_1"/>
    <property type="match status" value="1"/>
</dbReference>
<keyword evidence="1" id="KW-0963">Cytoplasm</keyword>
<dbReference type="CDD" id="cd04869">
    <property type="entry name" value="ACT_GcvR_2"/>
    <property type="match status" value="1"/>
</dbReference>
<comment type="subcellular location">
    <subcellularLocation>
        <location evidence="1">Cytoplasm</location>
    </subcellularLocation>
</comment>
<dbReference type="PROSITE" id="PS51671">
    <property type="entry name" value="ACT"/>
    <property type="match status" value="2"/>
</dbReference>
<keyword evidence="1" id="KW-0804">Transcription</keyword>
<dbReference type="FunFam" id="3.30.70.260:FF:000005">
    <property type="entry name" value="Glycine cleavage system transcriptional repressor"/>
    <property type="match status" value="1"/>
</dbReference>
<dbReference type="EMBL" id="CP013099">
    <property type="protein sequence ID" value="ALP52404.1"/>
    <property type="molecule type" value="Genomic_DNA"/>
</dbReference>
<gene>
    <name evidence="3" type="ORF">Tel_04190</name>
</gene>
<dbReference type="Proteomes" id="UP000055136">
    <property type="component" value="Chromosome"/>
</dbReference>
<dbReference type="PANTHER" id="PTHR34875:SF5">
    <property type="entry name" value="GLYCINE CLEAVAGE SYSTEM TRANSCRIPTIONAL REPRESSOR"/>
    <property type="match status" value="1"/>
</dbReference>
<reference evidence="3" key="1">
    <citation type="submission" date="2015-10" db="EMBL/GenBank/DDBJ databases">
        <title>Description of Candidatus Tenderia electrophaga gen. nov, sp. nov., an Uncultivated Electroautotroph from a Biocathode Enrichment.</title>
        <authorList>
            <person name="Eddie B.J."/>
            <person name="Malanoski A.P."/>
            <person name="Wang Z."/>
            <person name="Hall R.J."/>
            <person name="Oh S.D."/>
            <person name="Heiner C."/>
            <person name="Lin B."/>
            <person name="Strycharz-Glaven S.M."/>
        </authorList>
    </citation>
    <scope>NUCLEOTIDE SEQUENCE [LARGE SCALE GENOMIC DNA]</scope>
    <source>
        <strain evidence="3">NRL1</strain>
    </source>
</reference>
<dbReference type="AlphaFoldDB" id="A0A0S2TBB7"/>
<sequence length="176" mass="19339">MSKHLVITAVGDDRPGIVNDLTRHLLDSGCNILDSRMTILGGEFALILLLSGNWSSIAKVEETLPRVADKLGLTLNLKRTERRSPRGNLLSYHVDALAIDQPGLVHRVADFFSSRGINIETLNTDSYNAAHTGTPMFAISMTVNIPSAQSIAQIREQYLDFCDSLNMDGMMEPVRA</sequence>
<evidence type="ECO:0000313" key="4">
    <source>
        <dbReference type="Proteomes" id="UP000055136"/>
    </source>
</evidence>
<feature type="domain" description="ACT" evidence="2">
    <location>
        <begin position="6"/>
        <end position="82"/>
    </location>
</feature>
<name>A0A0S2TBB7_9GAMM</name>
<dbReference type="Pfam" id="PF13740">
    <property type="entry name" value="ACT_6"/>
    <property type="match status" value="1"/>
</dbReference>
<evidence type="ECO:0000256" key="1">
    <source>
        <dbReference type="PIRNR" id="PIRNR028103"/>
    </source>
</evidence>
<dbReference type="KEGG" id="tee:Tel_04190"/>
<dbReference type="Gene3D" id="3.30.70.260">
    <property type="match status" value="2"/>
</dbReference>
<dbReference type="InterPro" id="IPR016867">
    <property type="entry name" value="GcvR"/>
</dbReference>
<dbReference type="SUPFAM" id="SSF55021">
    <property type="entry name" value="ACT-like"/>
    <property type="match status" value="2"/>
</dbReference>
<proteinExistence type="predicted"/>
<feature type="domain" description="ACT" evidence="2">
    <location>
        <begin position="93"/>
        <end position="172"/>
    </location>
</feature>
<dbReference type="STRING" id="1748243.Tel_04190"/>
<dbReference type="PANTHER" id="PTHR34875">
    <property type="entry name" value="UPF0237 PROTEIN MJ1558"/>
    <property type="match status" value="1"/>
</dbReference>
<dbReference type="InterPro" id="IPR045865">
    <property type="entry name" value="ACT-like_dom_sf"/>
</dbReference>
<evidence type="ECO:0000259" key="2">
    <source>
        <dbReference type="PROSITE" id="PS51671"/>
    </source>
</evidence>
<dbReference type="InterPro" id="IPR002912">
    <property type="entry name" value="ACT_dom"/>
</dbReference>
<dbReference type="InterPro" id="IPR050990">
    <property type="entry name" value="UPF0237/GcvR_regulator"/>
</dbReference>
<keyword evidence="1" id="KW-0678">Repressor</keyword>